<organism evidence="8 9">
    <name type="scientific">Sphaerisporangium melleum</name>
    <dbReference type="NCBI Taxonomy" id="321316"/>
    <lineage>
        <taxon>Bacteria</taxon>
        <taxon>Bacillati</taxon>
        <taxon>Actinomycetota</taxon>
        <taxon>Actinomycetes</taxon>
        <taxon>Streptosporangiales</taxon>
        <taxon>Streptosporangiaceae</taxon>
        <taxon>Sphaerisporangium</taxon>
    </lineage>
</organism>
<comment type="caution">
    <text evidence="8">The sequence shown here is derived from an EMBL/GenBank/DDBJ whole genome shotgun (WGS) entry which is preliminary data.</text>
</comment>
<gene>
    <name evidence="8" type="ORF">GCM10007964_32840</name>
</gene>
<keyword evidence="5" id="KW-0560">Oxidoreductase</keyword>
<evidence type="ECO:0000259" key="7">
    <source>
        <dbReference type="PROSITE" id="PS51387"/>
    </source>
</evidence>
<evidence type="ECO:0000256" key="6">
    <source>
        <dbReference type="SAM" id="MobiDB-lite"/>
    </source>
</evidence>
<dbReference type="InterPro" id="IPR036318">
    <property type="entry name" value="FAD-bd_PCMH-like_sf"/>
</dbReference>
<dbReference type="InterPro" id="IPR050416">
    <property type="entry name" value="FAD-linked_Oxidoreductase"/>
</dbReference>
<dbReference type="InterPro" id="IPR012951">
    <property type="entry name" value="BBE"/>
</dbReference>
<dbReference type="AlphaFoldDB" id="A0A917VJR6"/>
<comment type="similarity">
    <text evidence="2">Belongs to the oxygen-dependent FAD-linked oxidoreductase family.</text>
</comment>
<evidence type="ECO:0000313" key="8">
    <source>
        <dbReference type="EMBL" id="GGK87760.1"/>
    </source>
</evidence>
<sequence length="513" mass="55525">MSSPALGHESLDTAAGPPAAVTVRPDDPRYAHLVRRGRNTRFAATPGTVRLVHSAEQVRQVVQEAVDDGSRIAVRGGGHGLENLVDNPEVRTLIDMSRMNSVAFDPRHRAFSIGAGALLGQVYPALYLSWGVAIPGGTCPGVGLGGYVQGGGFGAMCRRHGLIVDHLYGVEMVAVDRSGRASTLVATREPADPNRDLWWACTGAGGGNFGVVTRYWFRSPGADAGDGPATILPRPPRTTILASVNWPWETMTEAAFTKIVRNHGEWHQQDGAEGPGPYDSLYSGLYLNQLMVGQVTLNAQMDGSDPGSAKLLEDYIAAVNDGVGVPWSVQYTTMPWLDSALRDVENRGIHTRSKSKGAYLREPYSGEQAATAYRFLSDPGYDGHTVLLLFSYGGQINSVHPSATAAPQRDSILKSYLGTYWVHSGDDERHVERIRRFYAELYAATGGVPAPGTATDGSYINYPDTDLADPSVNTSGIPWHTLYFKDGYERLQRAKACWDPGDVFRHALSVRLP</sequence>
<protein>
    <submittedName>
        <fullName evidence="8">FAD-linked oxidase</fullName>
    </submittedName>
</protein>
<keyword evidence="3" id="KW-0285">Flavoprotein</keyword>
<dbReference type="PANTHER" id="PTHR42973:SF39">
    <property type="entry name" value="FAD-BINDING PCMH-TYPE DOMAIN-CONTAINING PROTEIN"/>
    <property type="match status" value="1"/>
</dbReference>
<dbReference type="InterPro" id="IPR016166">
    <property type="entry name" value="FAD-bd_PCMH"/>
</dbReference>
<dbReference type="Pfam" id="PF01565">
    <property type="entry name" value="FAD_binding_4"/>
    <property type="match status" value="1"/>
</dbReference>
<keyword evidence="4" id="KW-0274">FAD</keyword>
<proteinExistence type="inferred from homology"/>
<comment type="cofactor">
    <cofactor evidence="1">
        <name>FAD</name>
        <dbReference type="ChEBI" id="CHEBI:57692"/>
    </cofactor>
</comment>
<dbReference type="Proteomes" id="UP000645217">
    <property type="component" value="Unassembled WGS sequence"/>
</dbReference>
<evidence type="ECO:0000256" key="4">
    <source>
        <dbReference type="ARBA" id="ARBA00022827"/>
    </source>
</evidence>
<evidence type="ECO:0000256" key="1">
    <source>
        <dbReference type="ARBA" id="ARBA00001974"/>
    </source>
</evidence>
<evidence type="ECO:0000256" key="3">
    <source>
        <dbReference type="ARBA" id="ARBA00022630"/>
    </source>
</evidence>
<accession>A0A917VJR6</accession>
<dbReference type="InterPro" id="IPR016169">
    <property type="entry name" value="FAD-bd_PCMH_sub2"/>
</dbReference>
<dbReference type="InterPro" id="IPR006094">
    <property type="entry name" value="Oxid_FAD_bind_N"/>
</dbReference>
<dbReference type="Gene3D" id="3.30.465.10">
    <property type="match status" value="1"/>
</dbReference>
<evidence type="ECO:0000313" key="9">
    <source>
        <dbReference type="Proteomes" id="UP000645217"/>
    </source>
</evidence>
<dbReference type="PANTHER" id="PTHR42973">
    <property type="entry name" value="BINDING OXIDOREDUCTASE, PUTATIVE (AFU_ORTHOLOGUE AFUA_1G17690)-RELATED"/>
    <property type="match status" value="1"/>
</dbReference>
<dbReference type="GO" id="GO:0016491">
    <property type="term" value="F:oxidoreductase activity"/>
    <property type="evidence" value="ECO:0007669"/>
    <property type="project" value="UniProtKB-KW"/>
</dbReference>
<reference evidence="8" key="2">
    <citation type="submission" date="2020-09" db="EMBL/GenBank/DDBJ databases">
        <authorList>
            <person name="Sun Q."/>
            <person name="Ohkuma M."/>
        </authorList>
    </citation>
    <scope>NUCLEOTIDE SEQUENCE</scope>
    <source>
        <strain evidence="8">JCM 13064</strain>
    </source>
</reference>
<dbReference type="RefSeq" id="WP_189163869.1">
    <property type="nucleotide sequence ID" value="NZ_BMNT01000016.1"/>
</dbReference>
<keyword evidence="9" id="KW-1185">Reference proteome</keyword>
<feature type="region of interest" description="Disordered" evidence="6">
    <location>
        <begin position="1"/>
        <end position="27"/>
    </location>
</feature>
<evidence type="ECO:0000256" key="2">
    <source>
        <dbReference type="ARBA" id="ARBA00005466"/>
    </source>
</evidence>
<name>A0A917VJR6_9ACTN</name>
<dbReference type="SUPFAM" id="SSF56176">
    <property type="entry name" value="FAD-binding/transporter-associated domain-like"/>
    <property type="match status" value="1"/>
</dbReference>
<dbReference type="PROSITE" id="PS51387">
    <property type="entry name" value="FAD_PCMH"/>
    <property type="match status" value="1"/>
</dbReference>
<evidence type="ECO:0000256" key="5">
    <source>
        <dbReference type="ARBA" id="ARBA00023002"/>
    </source>
</evidence>
<dbReference type="Pfam" id="PF08031">
    <property type="entry name" value="BBE"/>
    <property type="match status" value="1"/>
</dbReference>
<reference evidence="8" key="1">
    <citation type="journal article" date="2014" name="Int. J. Syst. Evol. Microbiol.">
        <title>Complete genome sequence of Corynebacterium casei LMG S-19264T (=DSM 44701T), isolated from a smear-ripened cheese.</title>
        <authorList>
            <consortium name="US DOE Joint Genome Institute (JGI-PGF)"/>
            <person name="Walter F."/>
            <person name="Albersmeier A."/>
            <person name="Kalinowski J."/>
            <person name="Ruckert C."/>
        </authorList>
    </citation>
    <scope>NUCLEOTIDE SEQUENCE</scope>
    <source>
        <strain evidence="8">JCM 13064</strain>
    </source>
</reference>
<dbReference type="GO" id="GO:0071949">
    <property type="term" value="F:FAD binding"/>
    <property type="evidence" value="ECO:0007669"/>
    <property type="project" value="InterPro"/>
</dbReference>
<dbReference type="Gene3D" id="3.40.462.20">
    <property type="match status" value="1"/>
</dbReference>
<feature type="domain" description="FAD-binding PCMH-type" evidence="7">
    <location>
        <begin position="42"/>
        <end position="222"/>
    </location>
</feature>
<dbReference type="EMBL" id="BMNT01000016">
    <property type="protein sequence ID" value="GGK87760.1"/>
    <property type="molecule type" value="Genomic_DNA"/>
</dbReference>